<dbReference type="InterPro" id="IPR020613">
    <property type="entry name" value="Thiolase_CS"/>
</dbReference>
<dbReference type="SUPFAM" id="SSF53901">
    <property type="entry name" value="Thiolase-like"/>
    <property type="match status" value="2"/>
</dbReference>
<dbReference type="AlphaFoldDB" id="A0A399F8R5"/>
<dbReference type="CDD" id="cd00751">
    <property type="entry name" value="thiolase"/>
    <property type="match status" value="1"/>
</dbReference>
<feature type="active site" description="Proton acceptor" evidence="6">
    <location>
        <position position="343"/>
    </location>
</feature>
<dbReference type="PROSITE" id="PS00098">
    <property type="entry name" value="THIOLASE_1"/>
    <property type="match status" value="1"/>
</dbReference>
<dbReference type="InterPro" id="IPR050215">
    <property type="entry name" value="Thiolase-like_sf_Thiolase"/>
</dbReference>
<dbReference type="InterPro" id="IPR020615">
    <property type="entry name" value="Thiolase_acyl_enz_int_AS"/>
</dbReference>
<dbReference type="RefSeq" id="WP_119357033.1">
    <property type="nucleotide sequence ID" value="NZ_BJXM01000008.1"/>
</dbReference>
<evidence type="ECO:0000256" key="4">
    <source>
        <dbReference type="ARBA" id="ARBA00023315"/>
    </source>
</evidence>
<gene>
    <name evidence="10" type="primary">fadA</name>
    <name evidence="10" type="ORF">Mgrana_01542</name>
</gene>
<dbReference type="NCBIfam" id="TIGR01930">
    <property type="entry name" value="AcCoA-C-Actrans"/>
    <property type="match status" value="1"/>
</dbReference>
<feature type="domain" description="Thiolase N-terminal" evidence="8">
    <location>
        <begin position="5"/>
        <end position="256"/>
    </location>
</feature>
<evidence type="ECO:0000259" key="8">
    <source>
        <dbReference type="Pfam" id="PF00108"/>
    </source>
</evidence>
<dbReference type="Pfam" id="PF02803">
    <property type="entry name" value="Thiolase_C"/>
    <property type="match status" value="1"/>
</dbReference>
<comment type="caution">
    <text evidence="10">The sequence shown here is derived from an EMBL/GenBank/DDBJ whole genome shotgun (WGS) entry which is preliminary data.</text>
</comment>
<dbReference type="GO" id="GO:0010124">
    <property type="term" value="P:phenylacetate catabolic process"/>
    <property type="evidence" value="ECO:0007669"/>
    <property type="project" value="TreeGrafter"/>
</dbReference>
<dbReference type="OrthoDB" id="23995at2"/>
<evidence type="ECO:0000313" key="10">
    <source>
        <dbReference type="EMBL" id="RIH92510.1"/>
    </source>
</evidence>
<keyword evidence="4 7" id="KW-0012">Acyltransferase</keyword>
<dbReference type="InterPro" id="IPR020610">
    <property type="entry name" value="Thiolase_AS"/>
</dbReference>
<dbReference type="PROSITE" id="PS00099">
    <property type="entry name" value="THIOLASE_3"/>
    <property type="match status" value="1"/>
</dbReference>
<protein>
    <recommendedName>
        <fullName evidence="5">acetyl-CoA C-acyltransferase</fullName>
        <ecNumber evidence="5">2.3.1.16</ecNumber>
    </recommendedName>
</protein>
<comment type="similarity">
    <text evidence="2 7">Belongs to the thiolase-like superfamily. Thiolase family.</text>
</comment>
<name>A0A399F8R5_9DEIN</name>
<dbReference type="EC" id="2.3.1.16" evidence="5"/>
<dbReference type="Pfam" id="PF00108">
    <property type="entry name" value="Thiolase_N"/>
    <property type="match status" value="1"/>
</dbReference>
<dbReference type="Proteomes" id="UP000266178">
    <property type="component" value="Unassembled WGS sequence"/>
</dbReference>
<keyword evidence="3 7" id="KW-0808">Transferase</keyword>
<proteinExistence type="inferred from homology"/>
<accession>A0A399F8R5</accession>
<dbReference type="Gene3D" id="3.40.47.10">
    <property type="match status" value="1"/>
</dbReference>
<dbReference type="InterPro" id="IPR002155">
    <property type="entry name" value="Thiolase"/>
</dbReference>
<organism evidence="10 11">
    <name type="scientific">Meiothermus granaticius NBRC 107808</name>
    <dbReference type="NCBI Taxonomy" id="1227551"/>
    <lineage>
        <taxon>Bacteria</taxon>
        <taxon>Thermotogati</taxon>
        <taxon>Deinococcota</taxon>
        <taxon>Deinococci</taxon>
        <taxon>Thermales</taxon>
        <taxon>Thermaceae</taxon>
        <taxon>Meiothermus</taxon>
    </lineage>
</organism>
<dbReference type="InterPro" id="IPR020617">
    <property type="entry name" value="Thiolase_C"/>
</dbReference>
<dbReference type="InterPro" id="IPR016039">
    <property type="entry name" value="Thiolase-like"/>
</dbReference>
<sequence length="390" mass="40622">MKEAVIVSAVRSAVARGKSDGALANVHPIDLSATVMKAAVEKVGLDPALLEDIQWGCAMPEAGQGLNVARLSMLRAGFPVEVTGATINRFCSSGLQSVAYAAQAIMSGMNEVVLAGGVEMMSQVPMSGYHTQLHPELTEAYIGMGFTAERVAERWGVSRADQDAWALRSHQKALEAQARGAFEGQIVPIPVQKVSWKGAKKQVEEFLFAKDELPRADTSLERLAKLKPAFKEGGTVTAGNASPYSDGAAALLVMSAEKAQALGLKPLARFVSFATGGVNPDIMGVGPIKAVPKALAKAGIGMDNLELIEFNEAFAAQVLAVMGELQMNPEKVNVNGGAIALGHPLGATGAKLTTQLIHELAKRGGGLGMVTMCIGGGMGAAGVFEVYPQA</sequence>
<evidence type="ECO:0000256" key="7">
    <source>
        <dbReference type="RuleBase" id="RU003557"/>
    </source>
</evidence>
<dbReference type="PANTHER" id="PTHR43853:SF21">
    <property type="entry name" value="STEROID 3-KETOACYL-COA THIOLASE"/>
    <property type="match status" value="1"/>
</dbReference>
<evidence type="ECO:0000256" key="3">
    <source>
        <dbReference type="ARBA" id="ARBA00022679"/>
    </source>
</evidence>
<keyword evidence="11" id="KW-1185">Reference proteome</keyword>
<dbReference type="GO" id="GO:0005737">
    <property type="term" value="C:cytoplasm"/>
    <property type="evidence" value="ECO:0007669"/>
    <property type="project" value="UniProtKB-ARBA"/>
</dbReference>
<reference evidence="10 11" key="1">
    <citation type="submission" date="2018-08" db="EMBL/GenBank/DDBJ databases">
        <title>Meiothermus granaticius genome AF-68 sequencing project.</title>
        <authorList>
            <person name="Da Costa M.S."/>
            <person name="Albuquerque L."/>
            <person name="Raposo P."/>
            <person name="Froufe H.J.C."/>
            <person name="Barroso C.S."/>
            <person name="Egas C."/>
        </authorList>
    </citation>
    <scope>NUCLEOTIDE SEQUENCE [LARGE SCALE GENOMIC DNA]</scope>
    <source>
        <strain evidence="10 11">AF-68</strain>
    </source>
</reference>
<evidence type="ECO:0000256" key="2">
    <source>
        <dbReference type="ARBA" id="ARBA00010982"/>
    </source>
</evidence>
<evidence type="ECO:0000259" key="9">
    <source>
        <dbReference type="Pfam" id="PF02803"/>
    </source>
</evidence>
<feature type="domain" description="Thiolase C-terminal" evidence="9">
    <location>
        <begin position="264"/>
        <end position="385"/>
    </location>
</feature>
<dbReference type="PROSITE" id="PS00737">
    <property type="entry name" value="THIOLASE_2"/>
    <property type="match status" value="1"/>
</dbReference>
<feature type="active site" description="Proton acceptor" evidence="6">
    <location>
        <position position="373"/>
    </location>
</feature>
<dbReference type="EMBL" id="QWLB01000018">
    <property type="protein sequence ID" value="RIH92510.1"/>
    <property type="molecule type" value="Genomic_DNA"/>
</dbReference>
<dbReference type="FunFam" id="3.40.47.10:FF:000010">
    <property type="entry name" value="Acetyl-CoA acetyltransferase (Thiolase)"/>
    <property type="match status" value="1"/>
</dbReference>
<evidence type="ECO:0000313" key="11">
    <source>
        <dbReference type="Proteomes" id="UP000266178"/>
    </source>
</evidence>
<evidence type="ECO:0000256" key="5">
    <source>
        <dbReference type="ARBA" id="ARBA00024073"/>
    </source>
</evidence>
<comment type="pathway">
    <text evidence="1">Lipid metabolism.</text>
</comment>
<dbReference type="GO" id="GO:0006635">
    <property type="term" value="P:fatty acid beta-oxidation"/>
    <property type="evidence" value="ECO:0007669"/>
    <property type="project" value="TreeGrafter"/>
</dbReference>
<feature type="active site" description="Acyl-thioester intermediate" evidence="6">
    <location>
        <position position="91"/>
    </location>
</feature>
<dbReference type="PIRSF" id="PIRSF000429">
    <property type="entry name" value="Ac-CoA_Ac_transf"/>
    <property type="match status" value="1"/>
</dbReference>
<evidence type="ECO:0000256" key="6">
    <source>
        <dbReference type="PIRSR" id="PIRSR000429-1"/>
    </source>
</evidence>
<evidence type="ECO:0000256" key="1">
    <source>
        <dbReference type="ARBA" id="ARBA00005189"/>
    </source>
</evidence>
<dbReference type="InterPro" id="IPR020616">
    <property type="entry name" value="Thiolase_N"/>
</dbReference>
<dbReference type="PANTHER" id="PTHR43853">
    <property type="entry name" value="3-KETOACYL-COA THIOLASE, PEROXISOMAL"/>
    <property type="match status" value="1"/>
</dbReference>
<dbReference type="GO" id="GO:0003988">
    <property type="term" value="F:acetyl-CoA C-acyltransferase activity"/>
    <property type="evidence" value="ECO:0007669"/>
    <property type="project" value="UniProtKB-EC"/>
</dbReference>